<keyword evidence="2" id="KW-1133">Transmembrane helix</keyword>
<feature type="transmembrane region" description="Helical" evidence="2">
    <location>
        <begin position="115"/>
        <end position="137"/>
    </location>
</feature>
<dbReference type="GeneID" id="54460363"/>
<sequence length="190" mass="21352">MPNAQTQHPPRAMSNPVVPSARSYSDPTSKTTPPARTVWRTPSDYSTPGLRFRPDSPTSLCFMMHLFVIGFYPYAFPTASLIPLATSAVFVWVVFLWPYIPTHITSPYNKHLSAGNYIAASFLLGLTYGLGLLLPWLRGDEKIAREDRGWPALPWYSLDAVGQGAFAVRMWWDIYQGWGVAKEPKEKADE</sequence>
<evidence type="ECO:0000256" key="1">
    <source>
        <dbReference type="SAM" id="MobiDB-lite"/>
    </source>
</evidence>
<dbReference type="OrthoDB" id="10364152at2759"/>
<evidence type="ECO:0000313" key="4">
    <source>
        <dbReference type="Proteomes" id="UP000504636"/>
    </source>
</evidence>
<evidence type="ECO:0000256" key="2">
    <source>
        <dbReference type="SAM" id="Phobius"/>
    </source>
</evidence>
<proteinExistence type="predicted"/>
<reference evidence="3 5" key="1">
    <citation type="journal article" date="2020" name="Stud. Mycol.">
        <title>101 Dothideomycetes genomes: a test case for predicting lifestyles and emergence of pathogens.</title>
        <authorList>
            <person name="Haridas S."/>
            <person name="Albert R."/>
            <person name="Binder M."/>
            <person name="Bloem J."/>
            <person name="Labutti K."/>
            <person name="Salamov A."/>
            <person name="Andreopoulos B."/>
            <person name="Baker S."/>
            <person name="Barry K."/>
            <person name="Bills G."/>
            <person name="Bluhm B."/>
            <person name="Cannon C."/>
            <person name="Castanera R."/>
            <person name="Culley D."/>
            <person name="Daum C."/>
            <person name="Ezra D."/>
            <person name="Gonzalez J."/>
            <person name="Henrissat B."/>
            <person name="Kuo A."/>
            <person name="Liang C."/>
            <person name="Lipzen A."/>
            <person name="Lutzoni F."/>
            <person name="Magnuson J."/>
            <person name="Mondo S."/>
            <person name="Nolan M."/>
            <person name="Ohm R."/>
            <person name="Pangilinan J."/>
            <person name="Park H.-J."/>
            <person name="Ramirez L."/>
            <person name="Alfaro M."/>
            <person name="Sun H."/>
            <person name="Tritt A."/>
            <person name="Yoshinaga Y."/>
            <person name="Zwiers L.-H."/>
            <person name="Turgeon B."/>
            <person name="Goodwin S."/>
            <person name="Spatafora J."/>
            <person name="Crous P."/>
            <person name="Grigoriev I."/>
        </authorList>
    </citation>
    <scope>NUCLEOTIDE SEQUENCE</scope>
    <source>
        <strain evidence="3 5">CBS 304.34</strain>
    </source>
</reference>
<evidence type="ECO:0000313" key="3">
    <source>
        <dbReference type="EMBL" id="KAF2813639.1"/>
    </source>
</evidence>
<organism evidence="3">
    <name type="scientific">Mytilinidion resinicola</name>
    <dbReference type="NCBI Taxonomy" id="574789"/>
    <lineage>
        <taxon>Eukaryota</taxon>
        <taxon>Fungi</taxon>
        <taxon>Dikarya</taxon>
        <taxon>Ascomycota</taxon>
        <taxon>Pezizomycotina</taxon>
        <taxon>Dothideomycetes</taxon>
        <taxon>Pleosporomycetidae</taxon>
        <taxon>Mytilinidiales</taxon>
        <taxon>Mytilinidiaceae</taxon>
        <taxon>Mytilinidion</taxon>
    </lineage>
</organism>
<evidence type="ECO:0000313" key="5">
    <source>
        <dbReference type="RefSeq" id="XP_033580603.1"/>
    </source>
</evidence>
<reference evidence="5" key="3">
    <citation type="submission" date="2025-04" db="UniProtKB">
        <authorList>
            <consortium name="RefSeq"/>
        </authorList>
    </citation>
    <scope>IDENTIFICATION</scope>
    <source>
        <strain evidence="5">CBS 304.34</strain>
    </source>
</reference>
<keyword evidence="4" id="KW-1185">Reference proteome</keyword>
<dbReference type="Proteomes" id="UP000504636">
    <property type="component" value="Unplaced"/>
</dbReference>
<dbReference type="EMBL" id="MU003696">
    <property type="protein sequence ID" value="KAF2813639.1"/>
    <property type="molecule type" value="Genomic_DNA"/>
</dbReference>
<keyword evidence="2" id="KW-0812">Transmembrane</keyword>
<accession>A0A6A6YYR1</accession>
<dbReference type="AlphaFoldDB" id="A0A6A6YYR1"/>
<dbReference type="RefSeq" id="XP_033580603.1">
    <property type="nucleotide sequence ID" value="XM_033719470.1"/>
</dbReference>
<keyword evidence="2" id="KW-0472">Membrane</keyword>
<gene>
    <name evidence="3 5" type="ORF">BDZ99DRAFT_460813</name>
</gene>
<protein>
    <submittedName>
        <fullName evidence="3 5">Uncharacterized protein</fullName>
    </submittedName>
</protein>
<feature type="compositionally biased region" description="Polar residues" evidence="1">
    <location>
        <begin position="22"/>
        <end position="34"/>
    </location>
</feature>
<reference evidence="5" key="2">
    <citation type="submission" date="2020-04" db="EMBL/GenBank/DDBJ databases">
        <authorList>
            <consortium name="NCBI Genome Project"/>
        </authorList>
    </citation>
    <scope>NUCLEOTIDE SEQUENCE</scope>
    <source>
        <strain evidence="5">CBS 304.34</strain>
    </source>
</reference>
<feature type="transmembrane region" description="Helical" evidence="2">
    <location>
        <begin position="81"/>
        <end position="100"/>
    </location>
</feature>
<name>A0A6A6YYR1_9PEZI</name>
<feature type="region of interest" description="Disordered" evidence="1">
    <location>
        <begin position="1"/>
        <end position="42"/>
    </location>
</feature>